<proteinExistence type="predicted"/>
<dbReference type="AlphaFoldDB" id="A0A650CHX6"/>
<sequence length="147" mass="17146">MGREKPLDKIPHIPLDKVKEIMDKVNLERQVSNEITGDNWKVKITEMKTRKDNNEFEYKLYGIYLGDKSVAVSITNDGKLKHVILNDIKLLDETDQTVRKRATMLLLDYEKHRVVVEESEMELWKGKTGFESIKSISIIKSEVRDLQ</sequence>
<reference evidence="1 4" key="2">
    <citation type="submission" date="2020-08" db="EMBL/GenBank/DDBJ databases">
        <title>Genomic Encyclopedia of Type Strains, Phase IV (KMG-IV): sequencing the most valuable type-strain genomes for metagenomic binning, comparative biology and taxonomic classification.</title>
        <authorList>
            <person name="Goeker M."/>
        </authorList>
    </citation>
    <scope>NUCLEOTIDE SEQUENCE [LARGE SCALE GENOMIC DNA]</scope>
    <source>
        <strain evidence="1 4">DSM 12421</strain>
    </source>
</reference>
<evidence type="ECO:0000313" key="3">
    <source>
        <dbReference type="Proteomes" id="UP000427373"/>
    </source>
</evidence>
<dbReference type="EMBL" id="CP045484">
    <property type="protein sequence ID" value="QGR17454.1"/>
    <property type="molecule type" value="Genomic_DNA"/>
</dbReference>
<dbReference type="Proteomes" id="UP000427373">
    <property type="component" value="Chromosome"/>
</dbReference>
<organism evidence="2 3">
    <name type="scientific">Sulfurisphaera ohwakuensis</name>
    <dbReference type="NCBI Taxonomy" id="69656"/>
    <lineage>
        <taxon>Archaea</taxon>
        <taxon>Thermoproteota</taxon>
        <taxon>Thermoprotei</taxon>
        <taxon>Sulfolobales</taxon>
        <taxon>Sulfolobaceae</taxon>
        <taxon>Sulfurisphaera</taxon>
    </lineage>
</organism>
<keyword evidence="3" id="KW-1185">Reference proteome</keyword>
<dbReference type="RefSeq" id="WP_156014940.1">
    <property type="nucleotide sequence ID" value="NZ_CP045484.1"/>
</dbReference>
<dbReference type="KEGG" id="soh:D1869_09800"/>
<evidence type="ECO:0000313" key="2">
    <source>
        <dbReference type="EMBL" id="QGR17454.1"/>
    </source>
</evidence>
<dbReference type="GeneID" id="42801540"/>
<gene>
    <name evidence="2" type="ORF">D1869_09800</name>
    <name evidence="1" type="ORF">HNQ62_003018</name>
</gene>
<dbReference type="Proteomes" id="UP000582213">
    <property type="component" value="Unassembled WGS sequence"/>
</dbReference>
<evidence type="ECO:0000313" key="4">
    <source>
        <dbReference type="Proteomes" id="UP000582213"/>
    </source>
</evidence>
<protein>
    <submittedName>
        <fullName evidence="2">Uncharacterized protein</fullName>
    </submittedName>
</protein>
<name>A0A650CHX6_SULOH</name>
<dbReference type="OrthoDB" id="42508at2157"/>
<accession>A0A650CHX6</accession>
<reference evidence="2 3" key="1">
    <citation type="submission" date="2019-10" db="EMBL/GenBank/DDBJ databases">
        <title>Genome Sequences from Six Type Strain Members of the Archaeal Family Sulfolobaceae: Acidianus ambivalens, Acidianus infernus, Metallosphaera prunae, Stygiolobus azoricus, Sulfolobus metallicus, and Sulfurisphaera ohwakuensis.</title>
        <authorList>
            <person name="Counts J.A."/>
            <person name="Kelly R.M."/>
        </authorList>
    </citation>
    <scope>NUCLEOTIDE SEQUENCE [LARGE SCALE GENOMIC DNA]</scope>
    <source>
        <strain evidence="2 3">TA-1</strain>
    </source>
</reference>
<dbReference type="EMBL" id="JACHFY010000056">
    <property type="protein sequence ID" value="MBB5255243.1"/>
    <property type="molecule type" value="Genomic_DNA"/>
</dbReference>
<evidence type="ECO:0000313" key="1">
    <source>
        <dbReference type="EMBL" id="MBB5255243.1"/>
    </source>
</evidence>